<dbReference type="Pfam" id="PF10941">
    <property type="entry name" value="DUF2620"/>
    <property type="match status" value="1"/>
</dbReference>
<dbReference type="KEGG" id="tae:TepiRe1_2188"/>
<evidence type="ECO:0000313" key="2">
    <source>
        <dbReference type="EMBL" id="CDI40916.1"/>
    </source>
</evidence>
<dbReference type="EMBL" id="HF563609">
    <property type="protein sequence ID" value="CDI40916.1"/>
    <property type="molecule type" value="Genomic_DNA"/>
</dbReference>
<accession>U4QL75</accession>
<dbReference type="Proteomes" id="UP000010802">
    <property type="component" value="Chromosome"/>
</dbReference>
<sequence>MQLNGKGVLNKMIRIAVGGAIDKAKIAEIIRKIGGEAVDVKIMSDIEAAMAVKNGNADYYIGACATGGGGALALAMALIGAAKCATVSMPGKPPQSENVRKAVKEGKVAFGFTNDHIEKAVPMIVNAILNNKEE</sequence>
<evidence type="ECO:0000256" key="1">
    <source>
        <dbReference type="SAM" id="Phobius"/>
    </source>
</evidence>
<keyword evidence="1" id="KW-0472">Membrane</keyword>
<dbReference type="eggNOG" id="ENOG5032N2F">
    <property type="taxonomic scope" value="Bacteria"/>
</dbReference>
<dbReference type="AlphaFoldDB" id="U4QL75"/>
<evidence type="ECO:0000313" key="3">
    <source>
        <dbReference type="Proteomes" id="UP000010802"/>
    </source>
</evidence>
<dbReference type="InterPro" id="IPR021238">
    <property type="entry name" value="DUF2620"/>
</dbReference>
<protein>
    <recommendedName>
        <fullName evidence="4">DUF2620 domain-containing protein</fullName>
    </recommendedName>
</protein>
<feature type="transmembrane region" description="Helical" evidence="1">
    <location>
        <begin position="59"/>
        <end position="82"/>
    </location>
</feature>
<dbReference type="HOGENOM" id="CLU_133709_0_0_9"/>
<organism evidence="2 3">
    <name type="scientific">Tepidanaerobacter acetatoxydans (strain DSM 21804 / JCM 16047 / Re1)</name>
    <dbReference type="NCBI Taxonomy" id="1209989"/>
    <lineage>
        <taxon>Bacteria</taxon>
        <taxon>Bacillati</taxon>
        <taxon>Bacillota</taxon>
        <taxon>Clostridia</taxon>
        <taxon>Thermosediminibacterales</taxon>
        <taxon>Tepidanaerobacteraceae</taxon>
        <taxon>Tepidanaerobacter</taxon>
    </lineage>
</organism>
<dbReference type="STRING" id="1209989.TepRe1_2032"/>
<evidence type="ECO:0008006" key="4">
    <source>
        <dbReference type="Google" id="ProtNLM"/>
    </source>
</evidence>
<gene>
    <name evidence="2" type="primary">yhfU</name>
    <name evidence="2" type="ordered locus">TEPIRE1_2188</name>
</gene>
<keyword evidence="1" id="KW-1133">Transmembrane helix</keyword>
<proteinExistence type="predicted"/>
<keyword evidence="1" id="KW-0812">Transmembrane</keyword>
<name>U4QL75_TEPAE</name>
<keyword evidence="3" id="KW-1185">Reference proteome</keyword>
<reference evidence="3" key="1">
    <citation type="journal article" date="2013" name="Genome Announc.">
        <title>First genome sequence of a syntrophic acetate-oxidizing bacterium, Tepidanaerobacter acetatoxydans strain Re1.</title>
        <authorList>
            <person name="Manzoor S."/>
            <person name="Bongcam-Rudloff E."/>
            <person name="Schnurer A."/>
            <person name="Muller B."/>
        </authorList>
    </citation>
    <scope>NUCLEOTIDE SEQUENCE [LARGE SCALE GENOMIC DNA]</scope>
    <source>
        <strain evidence="3">Re1</strain>
    </source>
</reference>